<organism evidence="1 2">
    <name type="scientific">Camellia lanceoleosa</name>
    <dbReference type="NCBI Taxonomy" id="1840588"/>
    <lineage>
        <taxon>Eukaryota</taxon>
        <taxon>Viridiplantae</taxon>
        <taxon>Streptophyta</taxon>
        <taxon>Embryophyta</taxon>
        <taxon>Tracheophyta</taxon>
        <taxon>Spermatophyta</taxon>
        <taxon>Magnoliopsida</taxon>
        <taxon>eudicotyledons</taxon>
        <taxon>Gunneridae</taxon>
        <taxon>Pentapetalae</taxon>
        <taxon>asterids</taxon>
        <taxon>Ericales</taxon>
        <taxon>Theaceae</taxon>
        <taxon>Camellia</taxon>
    </lineage>
</organism>
<proteinExistence type="predicted"/>
<protein>
    <submittedName>
        <fullName evidence="1">DNA damage-repair/toleration protein DRT102</fullName>
    </submittedName>
</protein>
<accession>A0ACC0IFG8</accession>
<sequence>MSKIGPNFPTTQSNTYAICCLTKTREFTPIEIIPGGSMKILKETPTSVIMRFKARSVKPAHHHTFAHDLVVLKSSKSVWILSKKKNYDLGVSDFLFMPAGDVHRVKYFEDTEFFIKWDGHWDLLMCEDFDAANTSIQKEI</sequence>
<gene>
    <name evidence="1" type="ORF">LOK49_LG03G02872</name>
</gene>
<keyword evidence="2" id="KW-1185">Reference proteome</keyword>
<evidence type="ECO:0000313" key="2">
    <source>
        <dbReference type="Proteomes" id="UP001060215"/>
    </source>
</evidence>
<name>A0ACC0IFG8_9ERIC</name>
<reference evidence="1 2" key="1">
    <citation type="journal article" date="2022" name="Plant J.">
        <title>Chromosome-level genome of Camellia lanceoleosa provides a valuable resource for understanding genome evolution and self-incompatibility.</title>
        <authorList>
            <person name="Gong W."/>
            <person name="Xiao S."/>
            <person name="Wang L."/>
            <person name="Liao Z."/>
            <person name="Chang Y."/>
            <person name="Mo W."/>
            <person name="Hu G."/>
            <person name="Li W."/>
            <person name="Zhao G."/>
            <person name="Zhu H."/>
            <person name="Hu X."/>
            <person name="Ji K."/>
            <person name="Xiang X."/>
            <person name="Song Q."/>
            <person name="Yuan D."/>
            <person name="Jin S."/>
            <person name="Zhang L."/>
        </authorList>
    </citation>
    <scope>NUCLEOTIDE SEQUENCE [LARGE SCALE GENOMIC DNA]</scope>
    <source>
        <strain evidence="1">SQ_2022a</strain>
    </source>
</reference>
<comment type="caution">
    <text evidence="1">The sequence shown here is derived from an EMBL/GenBank/DDBJ whole genome shotgun (WGS) entry which is preliminary data.</text>
</comment>
<dbReference type="Proteomes" id="UP001060215">
    <property type="component" value="Chromosome 6"/>
</dbReference>
<dbReference type="EMBL" id="CM045763">
    <property type="protein sequence ID" value="KAI8024140.1"/>
    <property type="molecule type" value="Genomic_DNA"/>
</dbReference>
<evidence type="ECO:0000313" key="1">
    <source>
        <dbReference type="EMBL" id="KAI8024140.1"/>
    </source>
</evidence>